<proteinExistence type="predicted"/>
<evidence type="ECO:0000313" key="2">
    <source>
        <dbReference type="EMBL" id="CAA9364196.1"/>
    </source>
</evidence>
<feature type="non-terminal residue" evidence="2">
    <location>
        <position position="1"/>
    </location>
</feature>
<organism evidence="2">
    <name type="scientific">uncultured Nocardioidaceae bacterium</name>
    <dbReference type="NCBI Taxonomy" id="253824"/>
    <lineage>
        <taxon>Bacteria</taxon>
        <taxon>Bacillati</taxon>
        <taxon>Actinomycetota</taxon>
        <taxon>Actinomycetes</taxon>
        <taxon>Propionibacteriales</taxon>
        <taxon>Nocardioidaceae</taxon>
        <taxon>environmental samples</taxon>
    </lineage>
</organism>
<accession>A0A6J4MQ87</accession>
<feature type="compositionally biased region" description="Gly residues" evidence="1">
    <location>
        <begin position="66"/>
        <end position="77"/>
    </location>
</feature>
<feature type="compositionally biased region" description="Basic residues" evidence="1">
    <location>
        <begin position="1"/>
        <end position="18"/>
    </location>
</feature>
<feature type="non-terminal residue" evidence="2">
    <location>
        <position position="137"/>
    </location>
</feature>
<feature type="region of interest" description="Disordered" evidence="1">
    <location>
        <begin position="1"/>
        <end position="85"/>
    </location>
</feature>
<name>A0A6J4MQ87_9ACTN</name>
<sequence>ESRGPRAARARAARRGGRPLREHRGVLRPGARVVDPVGLARRGAGGAGLGRRRDRPRRRAGRRQAPGGGGLGRGGVLRRGLPRQRLAVRHRLGRVRSRDRPEPAGAAVLPAAAGDLGAVVHGRLGRLAVPHPAARPV</sequence>
<evidence type="ECO:0000256" key="1">
    <source>
        <dbReference type="SAM" id="MobiDB-lite"/>
    </source>
</evidence>
<gene>
    <name evidence="2" type="ORF">AVDCRST_MAG47-436</name>
</gene>
<protein>
    <submittedName>
        <fullName evidence="2">Uncharacterized protein</fullName>
    </submittedName>
</protein>
<reference evidence="2" key="1">
    <citation type="submission" date="2020-02" db="EMBL/GenBank/DDBJ databases">
        <authorList>
            <person name="Meier V. D."/>
        </authorList>
    </citation>
    <scope>NUCLEOTIDE SEQUENCE</scope>
    <source>
        <strain evidence="2">AVDCRST_MAG47</strain>
    </source>
</reference>
<dbReference type="EMBL" id="CADCUK010000029">
    <property type="protein sequence ID" value="CAA9364196.1"/>
    <property type="molecule type" value="Genomic_DNA"/>
</dbReference>
<dbReference type="AlphaFoldDB" id="A0A6J4MQ87"/>
<feature type="compositionally biased region" description="Basic residues" evidence="1">
    <location>
        <begin position="50"/>
        <end position="62"/>
    </location>
</feature>